<dbReference type="GeneID" id="64692556"/>
<dbReference type="OrthoDB" id="2687338at2759"/>
<dbReference type="Proteomes" id="UP000823399">
    <property type="component" value="Unassembled WGS sequence"/>
</dbReference>
<feature type="non-terminal residue" evidence="1">
    <location>
        <position position="88"/>
    </location>
</feature>
<protein>
    <submittedName>
        <fullName evidence="1">Uncharacterized protein</fullName>
    </submittedName>
</protein>
<accession>A0A9P7F6Q2</accession>
<gene>
    <name evidence="1" type="ORF">F5147DRAFT_544246</name>
</gene>
<evidence type="ECO:0000313" key="1">
    <source>
        <dbReference type="EMBL" id="KAG2107461.1"/>
    </source>
</evidence>
<evidence type="ECO:0000313" key="2">
    <source>
        <dbReference type="Proteomes" id="UP000823399"/>
    </source>
</evidence>
<dbReference type="RefSeq" id="XP_041292275.1">
    <property type="nucleotide sequence ID" value="XM_041430297.1"/>
</dbReference>
<proteinExistence type="predicted"/>
<reference evidence="1" key="1">
    <citation type="journal article" date="2020" name="New Phytol.">
        <title>Comparative genomics reveals dynamic genome evolution in host specialist ectomycorrhizal fungi.</title>
        <authorList>
            <person name="Lofgren L.A."/>
            <person name="Nguyen N.H."/>
            <person name="Vilgalys R."/>
            <person name="Ruytinx J."/>
            <person name="Liao H.L."/>
            <person name="Branco S."/>
            <person name="Kuo A."/>
            <person name="LaButti K."/>
            <person name="Lipzen A."/>
            <person name="Andreopoulos W."/>
            <person name="Pangilinan J."/>
            <person name="Riley R."/>
            <person name="Hundley H."/>
            <person name="Na H."/>
            <person name="Barry K."/>
            <person name="Grigoriev I.V."/>
            <person name="Stajich J.E."/>
            <person name="Kennedy P.G."/>
        </authorList>
    </citation>
    <scope>NUCLEOTIDE SEQUENCE</scope>
    <source>
        <strain evidence="1">FC423</strain>
    </source>
</reference>
<organism evidence="1 2">
    <name type="scientific">Suillus discolor</name>
    <dbReference type="NCBI Taxonomy" id="1912936"/>
    <lineage>
        <taxon>Eukaryota</taxon>
        <taxon>Fungi</taxon>
        <taxon>Dikarya</taxon>
        <taxon>Basidiomycota</taxon>
        <taxon>Agaricomycotina</taxon>
        <taxon>Agaricomycetes</taxon>
        <taxon>Agaricomycetidae</taxon>
        <taxon>Boletales</taxon>
        <taxon>Suillineae</taxon>
        <taxon>Suillaceae</taxon>
        <taxon>Suillus</taxon>
    </lineage>
</organism>
<name>A0A9P7F6Q2_9AGAM</name>
<dbReference type="AlphaFoldDB" id="A0A9P7F6Q2"/>
<comment type="caution">
    <text evidence="1">The sequence shown here is derived from an EMBL/GenBank/DDBJ whole genome shotgun (WGS) entry which is preliminary data.</text>
</comment>
<dbReference type="EMBL" id="JABBWM010000031">
    <property type="protein sequence ID" value="KAG2107461.1"/>
    <property type="molecule type" value="Genomic_DNA"/>
</dbReference>
<sequence length="88" mass="10071">SEQWCDKNGHPFTMWFPAILEPEGMHSHLDPYFSLPALKQPVIKDIRTAKAQFQLKVLDDTYPTEAVNCSIKAQNTLMYIASECEKGR</sequence>
<feature type="non-terminal residue" evidence="1">
    <location>
        <position position="1"/>
    </location>
</feature>
<keyword evidence="2" id="KW-1185">Reference proteome</keyword>